<evidence type="ECO:0000256" key="1">
    <source>
        <dbReference type="SAM" id="MobiDB-lite"/>
    </source>
</evidence>
<accession>A0AB39MEH1</accession>
<dbReference type="RefSeq" id="WP_369190149.1">
    <property type="nucleotide sequence ID" value="NZ_CP163431.1"/>
</dbReference>
<evidence type="ECO:0000313" key="2">
    <source>
        <dbReference type="EMBL" id="XDQ04637.1"/>
    </source>
</evidence>
<feature type="region of interest" description="Disordered" evidence="1">
    <location>
        <begin position="304"/>
        <end position="341"/>
    </location>
</feature>
<dbReference type="Pfam" id="PF25746">
    <property type="entry name" value="Phage_Repressor_c"/>
    <property type="match status" value="1"/>
</dbReference>
<sequence length="397" mass="41854">MAEIKFATVGKGGTVHGTTDETKTLCGKDVAKIVTVPGATIACKACSTQAKKIETEESNTVAENTDTVETVRADVAAIIESLGTLTKSDGDKITALEAQANAELLKISANKRAPLSMQVKAALSEAKSRTTTAVVVRHAETTSLDEVEGLDEIVANAAKIATEGIKSNVGIQTQAKNLAEALLDGRLRIFAKNGLPDLKGTRQQSKDFAGMVYDRAFKLLAEEGFDSGGTIDAEEMRKQIQDKVQYQMTAVLPAFVRSLDDSPEEYAELFGPIKEKNPEAKPSEAVFDAYKINPKSKAELAAERRQAAKELTSGEGSGEGEGEGEGEGSSETEPEAPKSAAVKLAETIAKNAEALGKVKLDELSDTEATALRSALLAFNTATQNVAMNLAGAGTKSE</sequence>
<dbReference type="EMBL" id="CP163431">
    <property type="protein sequence ID" value="XDQ04637.1"/>
    <property type="molecule type" value="Genomic_DNA"/>
</dbReference>
<dbReference type="AlphaFoldDB" id="A0AB39MEH1"/>
<feature type="compositionally biased region" description="Acidic residues" evidence="1">
    <location>
        <begin position="318"/>
        <end position="334"/>
    </location>
</feature>
<name>A0AB39MEH1_9ACTN</name>
<proteinExistence type="predicted"/>
<organism evidence="2">
    <name type="scientific">Streptomyces sp. R08</name>
    <dbReference type="NCBI Taxonomy" id="3238624"/>
    <lineage>
        <taxon>Bacteria</taxon>
        <taxon>Bacillati</taxon>
        <taxon>Actinomycetota</taxon>
        <taxon>Actinomycetes</taxon>
        <taxon>Kitasatosporales</taxon>
        <taxon>Streptomycetaceae</taxon>
        <taxon>Streptomyces</taxon>
    </lineage>
</organism>
<dbReference type="InterPro" id="IPR058005">
    <property type="entry name" value="Repressor_C"/>
</dbReference>
<reference evidence="2" key="1">
    <citation type="submission" date="2024-07" db="EMBL/GenBank/DDBJ databases">
        <authorList>
            <person name="Yu S.T."/>
        </authorList>
    </citation>
    <scope>NUCLEOTIDE SEQUENCE</scope>
    <source>
        <strain evidence="2">R08</strain>
    </source>
</reference>
<gene>
    <name evidence="2" type="ORF">AB5J58_32725</name>
</gene>
<protein>
    <submittedName>
        <fullName evidence="2">Uncharacterized protein</fullName>
    </submittedName>
</protein>